<dbReference type="SMART" id="SM00736">
    <property type="entry name" value="CADG"/>
    <property type="match status" value="4"/>
</dbReference>
<dbReference type="SUPFAM" id="SSF49313">
    <property type="entry name" value="Cadherin-like"/>
    <property type="match status" value="3"/>
</dbReference>
<dbReference type="SUPFAM" id="SSF51126">
    <property type="entry name" value="Pectin lyase-like"/>
    <property type="match status" value="1"/>
</dbReference>
<dbReference type="GO" id="GO:0005509">
    <property type="term" value="F:calcium ion binding"/>
    <property type="evidence" value="ECO:0007669"/>
    <property type="project" value="InterPro"/>
</dbReference>
<dbReference type="GO" id="GO:0016020">
    <property type="term" value="C:membrane"/>
    <property type="evidence" value="ECO:0007669"/>
    <property type="project" value="InterPro"/>
</dbReference>
<dbReference type="Pfam" id="PF05345">
    <property type="entry name" value="He_PIG"/>
    <property type="match status" value="1"/>
</dbReference>
<dbReference type="NCBIfam" id="NF012211">
    <property type="entry name" value="tand_rpt_95"/>
    <property type="match status" value="3"/>
</dbReference>
<dbReference type="GO" id="GO:0007156">
    <property type="term" value="P:homophilic cell adhesion via plasma membrane adhesion molecules"/>
    <property type="evidence" value="ECO:0007669"/>
    <property type="project" value="InterPro"/>
</dbReference>
<feature type="region of interest" description="Disordered" evidence="1">
    <location>
        <begin position="349"/>
        <end position="373"/>
    </location>
</feature>
<reference evidence="3" key="1">
    <citation type="journal article" date="2020" name="mSystems">
        <title>Genome- and Community-Level Interaction Insights into Carbon Utilization and Element Cycling Functions of Hydrothermarchaeota in Hydrothermal Sediment.</title>
        <authorList>
            <person name="Zhou Z."/>
            <person name="Liu Y."/>
            <person name="Xu W."/>
            <person name="Pan J."/>
            <person name="Luo Z.H."/>
            <person name="Li M."/>
        </authorList>
    </citation>
    <scope>NUCLEOTIDE SEQUENCE [LARGE SCALE GENOMIC DNA]</scope>
    <source>
        <strain evidence="3">HyVt-577</strain>
    </source>
</reference>
<dbReference type="InterPro" id="IPR006644">
    <property type="entry name" value="Cadg"/>
</dbReference>
<dbReference type="Pfam" id="PF17963">
    <property type="entry name" value="Big_9"/>
    <property type="match status" value="5"/>
</dbReference>
<accession>A0A7V4U3G2</accession>
<dbReference type="Pfam" id="PF18962">
    <property type="entry name" value="Por_Secre_tail"/>
    <property type="match status" value="1"/>
</dbReference>
<comment type="caution">
    <text evidence="3">The sequence shown here is derived from an EMBL/GenBank/DDBJ whole genome shotgun (WGS) entry which is preliminary data.</text>
</comment>
<dbReference type="InterPro" id="IPR059226">
    <property type="entry name" value="Choice_anch_Q_dom"/>
</dbReference>
<dbReference type="Gene3D" id="2.60.40.10">
    <property type="entry name" value="Immunoglobulins"/>
    <property type="match status" value="6"/>
</dbReference>
<dbReference type="InterPro" id="IPR015919">
    <property type="entry name" value="Cadherin-like_sf"/>
</dbReference>
<gene>
    <name evidence="3" type="ORF">ENK44_16655</name>
</gene>
<evidence type="ECO:0000313" key="3">
    <source>
        <dbReference type="EMBL" id="HGY57341.1"/>
    </source>
</evidence>
<dbReference type="NCBIfam" id="TIGR04183">
    <property type="entry name" value="Por_Secre_tail"/>
    <property type="match status" value="1"/>
</dbReference>
<name>A0A7V4U3G2_CALAY</name>
<proteinExistence type="predicted"/>
<dbReference type="InterPro" id="IPR002126">
    <property type="entry name" value="Cadherin-like_dom"/>
</dbReference>
<feature type="domain" description="Cadherin" evidence="2">
    <location>
        <begin position="413"/>
        <end position="488"/>
    </location>
</feature>
<dbReference type="PROSITE" id="PS50268">
    <property type="entry name" value="CADHERIN_2"/>
    <property type="match status" value="1"/>
</dbReference>
<dbReference type="Gene3D" id="2.60.40.2810">
    <property type="match status" value="1"/>
</dbReference>
<sequence>MSNVRNKIKSGGCIMHKIIAILNILLVLTSLSTADVWIAGRISSDTTWVKNNGTGDGVYVIDLDTDSLVIDPGVTLTIEPGVQVRFYDDVYFFVKGTLIAQGTASDSIVFTTDKTAGSAGEWGGIKLIGDSTTANKLIYCRIEYGDADSTDHSAPQEFNNGGGVFCSEGITSSTEIKHSTFQYNNAYEAGGAIFTMGSPAIESNRIRFNTAGQFAGGIGIQGPNPFEPAGPLVQNCLIYQNSADANGGGGIGLLGYASASVMNTLIYGNSSAQGTGGGVHVYGQTNFGTYFTNSVIWNNSANSSDQVFGTINITYSDVQGGMSGEGNLDADPQFNDPSGEDFHVEATSPIVDSGTGSGAPTEDFDGVTRPFDGDRDDTATVDMGPYEYVNTPPVITSQPDTTALEDETYSYAVVAEDPDAAEQLTYELLQGPYFLSINDSTGEISGMPTTDSDAGSYPVSVRVYDLNAAADTQSYTLTVTAVNDAPQVSDIPDQTIDEGGDFVTIHLDDYVSDEDDSDAEMTWTYNGNNELSVSIVNRVATISVPDSDWYGSETITFTATDPGGLSDADSAVFTVLNINDAPVVSDIPDQTIEEGTSFTQIILDDYVSDVDNADSVIVWTYSGNNELLVTIDDNRVATIQTPDADWNGSETVTFTATDPGGLSDSDNAVFTVTAVNDAPVVSDIPDQTIDEGQSFLAVFLDDYVADVDNPDSSLTWTYSGNAQLIVTISADRIATIAVPDSNWYGAETITFTATDPAGLSDSDPALFTVLNVNDPPVAADDSAATNEDAEVAVYVLNNDSDIDNSALTVASIGVPQHGTATIEQGQYVRYLPDNDWFGTDSFTYVVDDGSGGSDEALVTVSVTAVNDTPVVADIPDQTIEEGGSFISITLDDYVSDVDNADSTLNWTYSGNSALAVQIDENRVATISIPDSNWNGSEWITFTASDPDSASSSDSVLFTVQPTNDAPVVSDIPDQVTAEGTAFAAVELDLYVDDIDNTNEEIQWTVSGNIHLEVQIDSLTHQASVSAIDSNWFGSETLVFTATDPGGLSDSDSSVFTVTPVNDAPIVLSIPDQTIQEDSVFATISLDDYVTDIDDADSAIVWVVKGNKDLQIQIDNNRIVTISVPYEEWNGSETVWFSATDTSGLSDSTSATFTVLAVNDAPQITAPLPELSFPEDDSLYYAAANWYAYVQDNDNADSTLNYAVSGGSWVVASSDSGGYLFNAPENWFGSDTLLLKVSDGSLSDSAFFIVTVRSVNDAPVIVDLPDSLSFRNDSSLVLVMKNYGVDIETADSLLGWEFTSDNDSLLYVYDPATTKLTLEAPGFSGMVSLICTVQDDSAATATDTIFITVSSATAITNADAFTLPKTYQLGQNYPNPFNPTTRIKYALPKAGKVRIEVYNIAGQRVAVLVDEFKQAGRYETVFKAGNLSSGMYFYRIQSGSFSKVKRMILLK</sequence>
<protein>
    <submittedName>
        <fullName evidence="3">Tandem-95 repeat protein</fullName>
    </submittedName>
</protein>
<evidence type="ECO:0000256" key="1">
    <source>
        <dbReference type="SAM" id="MobiDB-lite"/>
    </source>
</evidence>
<dbReference type="Gene3D" id="2.160.20.10">
    <property type="entry name" value="Single-stranded right-handed beta-helix, Pectin lyase-like"/>
    <property type="match status" value="1"/>
</dbReference>
<dbReference type="InterPro" id="IPR026444">
    <property type="entry name" value="Secre_tail"/>
</dbReference>
<dbReference type="NCBIfam" id="NF041518">
    <property type="entry name" value="choice_anch_Q"/>
    <property type="match status" value="1"/>
</dbReference>
<dbReference type="InterPro" id="IPR013783">
    <property type="entry name" value="Ig-like_fold"/>
</dbReference>
<dbReference type="InterPro" id="IPR011050">
    <property type="entry name" value="Pectin_lyase_fold/virulence"/>
</dbReference>
<dbReference type="EMBL" id="DRQG01000153">
    <property type="protein sequence ID" value="HGY57341.1"/>
    <property type="molecule type" value="Genomic_DNA"/>
</dbReference>
<dbReference type="Proteomes" id="UP000885779">
    <property type="component" value="Unassembled WGS sequence"/>
</dbReference>
<evidence type="ECO:0000259" key="2">
    <source>
        <dbReference type="PROSITE" id="PS50268"/>
    </source>
</evidence>
<dbReference type="Gene3D" id="2.60.40.4070">
    <property type="match status" value="1"/>
</dbReference>
<dbReference type="InterPro" id="IPR012334">
    <property type="entry name" value="Pectin_lyas_fold"/>
</dbReference>
<organism evidence="3">
    <name type="scientific">Caldithrix abyssi</name>
    <dbReference type="NCBI Taxonomy" id="187145"/>
    <lineage>
        <taxon>Bacteria</taxon>
        <taxon>Pseudomonadati</taxon>
        <taxon>Calditrichota</taxon>
        <taxon>Calditrichia</taxon>
        <taxon>Calditrichales</taxon>
        <taxon>Calditrichaceae</taxon>
        <taxon>Caldithrix</taxon>
    </lineage>
</organism>